<dbReference type="InterPro" id="IPR036937">
    <property type="entry name" value="Adhesion_dom_fimbrial_sf"/>
</dbReference>
<dbReference type="PATRIC" id="fig|1141660.3.peg.2719"/>
<accession>K8WEW9</accession>
<dbReference type="InterPro" id="IPR008966">
    <property type="entry name" value="Adhesion_dom_sf"/>
</dbReference>
<dbReference type="GO" id="GO:0007155">
    <property type="term" value="P:cell adhesion"/>
    <property type="evidence" value="ECO:0007669"/>
    <property type="project" value="InterPro"/>
</dbReference>
<protein>
    <recommendedName>
        <fullName evidence="3">Fimbrial-type adhesion domain-containing protein</fullName>
    </recommendedName>
</protein>
<organism evidence="1 2">
    <name type="scientific">Providencia sneebia DSM 19967</name>
    <dbReference type="NCBI Taxonomy" id="1141660"/>
    <lineage>
        <taxon>Bacteria</taxon>
        <taxon>Pseudomonadati</taxon>
        <taxon>Pseudomonadota</taxon>
        <taxon>Gammaproteobacteria</taxon>
        <taxon>Enterobacterales</taxon>
        <taxon>Morganellaceae</taxon>
        <taxon>Providencia</taxon>
    </lineage>
</organism>
<name>K8WEW9_9GAMM</name>
<evidence type="ECO:0000313" key="2">
    <source>
        <dbReference type="Proteomes" id="UP000010290"/>
    </source>
</evidence>
<evidence type="ECO:0000313" key="1">
    <source>
        <dbReference type="EMBL" id="EKT56007.1"/>
    </source>
</evidence>
<dbReference type="GO" id="GO:0009289">
    <property type="term" value="C:pilus"/>
    <property type="evidence" value="ECO:0007669"/>
    <property type="project" value="InterPro"/>
</dbReference>
<dbReference type="RefSeq" id="WP_008916473.1">
    <property type="nucleotide sequence ID" value="NZ_CM001773.1"/>
</dbReference>
<comment type="caution">
    <text evidence="1">The sequence shown here is derived from an EMBL/GenBank/DDBJ whole genome shotgun (WGS) entry which is preliminary data.</text>
</comment>
<dbReference type="OrthoDB" id="6454634at2"/>
<gene>
    <name evidence="1" type="ORF">OO7_13599</name>
</gene>
<dbReference type="EMBL" id="AKKN01000010">
    <property type="protein sequence ID" value="EKT56007.1"/>
    <property type="molecule type" value="Genomic_DNA"/>
</dbReference>
<evidence type="ECO:0008006" key="3">
    <source>
        <dbReference type="Google" id="ProtNLM"/>
    </source>
</evidence>
<keyword evidence="2" id="KW-1185">Reference proteome</keyword>
<dbReference type="AlphaFoldDB" id="K8WEW9"/>
<dbReference type="HOGENOM" id="CLU_882387_0_0_6"/>
<proteinExistence type="predicted"/>
<dbReference type="Proteomes" id="UP000010290">
    <property type="component" value="Chromosome"/>
</dbReference>
<reference evidence="1 2" key="1">
    <citation type="journal article" date="2012" name="BMC Genomics">
        <title>Comparative genomics of bacteria in the genus Providencia isolated from wild Drosophila melanogaster.</title>
        <authorList>
            <person name="Galac M.R."/>
            <person name="Lazzaro B.P."/>
        </authorList>
    </citation>
    <scope>NUCLEOTIDE SEQUENCE [LARGE SCALE GENOMIC DNA]</scope>
    <source>
        <strain evidence="1 2">DSM 19967</strain>
    </source>
</reference>
<sequence>MISKINYRWLLPIICLYTLPLYASECDSVIYNEIVKNNHIQKRTEERITINKALATQIYSGERITTCEMSDSVDLKLVTNTPYSSAPARYFNDINGAPAYYLNNEYAYSIKTENNLNFTSQGEKLSLNGNKGSVALPNTIVTIYATVENPKPLSLSSAQIGSIKNSKNETIMKLMLSANIETVDTCIIDTKNIYFKFNKIDNSELPRGIGITPISSTNTLSLSCTDNRITKSVSMILNSNSKYADNSNSIIASDNPSIGFMLFYNDKQITHQTETVLGSINNRYNPQLVAYLYKLTKDIKPGAFSGSVEYTIKFN</sequence>
<dbReference type="Gene3D" id="2.60.40.1090">
    <property type="entry name" value="Fimbrial-type adhesion domain"/>
    <property type="match status" value="1"/>
</dbReference>
<dbReference type="SUPFAM" id="SSF49401">
    <property type="entry name" value="Bacterial adhesins"/>
    <property type="match status" value="1"/>
</dbReference>